<dbReference type="Proteomes" id="UP000002941">
    <property type="component" value="Unassembled WGS sequence"/>
</dbReference>
<dbReference type="OrthoDB" id="9787732at2"/>
<evidence type="ECO:0000256" key="1">
    <source>
        <dbReference type="ARBA" id="ARBA00004141"/>
    </source>
</evidence>
<evidence type="ECO:0000256" key="4">
    <source>
        <dbReference type="ARBA" id="ARBA00023136"/>
    </source>
</evidence>
<evidence type="ECO:0000259" key="6">
    <source>
        <dbReference type="Pfam" id="PF06271"/>
    </source>
</evidence>
<feature type="domain" description="RDD" evidence="6">
    <location>
        <begin position="31"/>
        <end position="159"/>
    </location>
</feature>
<evidence type="ECO:0000256" key="2">
    <source>
        <dbReference type="ARBA" id="ARBA00022692"/>
    </source>
</evidence>
<feature type="transmembrane region" description="Helical" evidence="5">
    <location>
        <begin position="37"/>
        <end position="58"/>
    </location>
</feature>
<keyword evidence="3 5" id="KW-1133">Transmembrane helix</keyword>
<sequence>MSNETLASSERMMVPEVVITGEAVALEVRAASAGLRILSGLIDYSLYAGGLVMSLLSWNKVSLSPSSEAIVIVLFSLTLLFWMLLLPLTIEVLSRGQSAGRLVTGTRVVRDDGGSIRFRHALVRTLLATIEIWLAYGVLASLTCIVTRRGKRLGDLLAGTYVVHERSAIQTAPPVLMPPELAGWASQADLRALPGNLALVARTFLQRGSAMQPAPRARLSVQLAAAVEPYVAPPAPEGTHPERFLAAVLAERRDREYMLELRDRRADHDEAEAGLY</sequence>
<comment type="subcellular location">
    <subcellularLocation>
        <location evidence="1">Membrane</location>
        <topology evidence="1">Multi-pass membrane protein</topology>
    </subcellularLocation>
</comment>
<keyword evidence="4 5" id="KW-0472">Membrane</keyword>
<organism evidence="7 8">
    <name type="scientific">Actinomyces massiliensis F0489</name>
    <dbReference type="NCBI Taxonomy" id="1125718"/>
    <lineage>
        <taxon>Bacteria</taxon>
        <taxon>Bacillati</taxon>
        <taxon>Actinomycetota</taxon>
        <taxon>Actinomycetes</taxon>
        <taxon>Actinomycetales</taxon>
        <taxon>Actinomycetaceae</taxon>
        <taxon>Actinomyces</taxon>
    </lineage>
</organism>
<dbReference type="RefSeq" id="WP_008731984.1">
    <property type="nucleotide sequence ID" value="NZ_AKFT01000134.1"/>
</dbReference>
<feature type="transmembrane region" description="Helical" evidence="5">
    <location>
        <begin position="70"/>
        <end position="90"/>
    </location>
</feature>
<evidence type="ECO:0000313" key="7">
    <source>
        <dbReference type="EMBL" id="EJF42832.1"/>
    </source>
</evidence>
<evidence type="ECO:0000256" key="5">
    <source>
        <dbReference type="SAM" id="Phobius"/>
    </source>
</evidence>
<accession>J0NDV8</accession>
<dbReference type="eggNOG" id="COG1714">
    <property type="taxonomic scope" value="Bacteria"/>
</dbReference>
<dbReference type="InterPro" id="IPR010432">
    <property type="entry name" value="RDD"/>
</dbReference>
<dbReference type="AlphaFoldDB" id="J0NDV8"/>
<name>J0NDV8_9ACTO</name>
<keyword evidence="8" id="KW-1185">Reference proteome</keyword>
<dbReference type="EMBL" id="AKFT01000134">
    <property type="protein sequence ID" value="EJF42832.1"/>
    <property type="molecule type" value="Genomic_DNA"/>
</dbReference>
<evidence type="ECO:0000313" key="8">
    <source>
        <dbReference type="Proteomes" id="UP000002941"/>
    </source>
</evidence>
<dbReference type="PATRIC" id="fig|1125718.3.peg.1736"/>
<keyword evidence="2 5" id="KW-0812">Transmembrane</keyword>
<evidence type="ECO:0000256" key="3">
    <source>
        <dbReference type="ARBA" id="ARBA00022989"/>
    </source>
</evidence>
<dbReference type="Pfam" id="PF06271">
    <property type="entry name" value="RDD"/>
    <property type="match status" value="1"/>
</dbReference>
<dbReference type="PANTHER" id="PTHR38480:SF1">
    <property type="entry name" value="SLR0254 PROTEIN"/>
    <property type="match status" value="1"/>
</dbReference>
<dbReference type="GO" id="GO:0016020">
    <property type="term" value="C:membrane"/>
    <property type="evidence" value="ECO:0007669"/>
    <property type="project" value="UniProtKB-SubCell"/>
</dbReference>
<protein>
    <submittedName>
        <fullName evidence="7">RDD family protein</fullName>
    </submittedName>
</protein>
<comment type="caution">
    <text evidence="7">The sequence shown here is derived from an EMBL/GenBank/DDBJ whole genome shotgun (WGS) entry which is preliminary data.</text>
</comment>
<feature type="transmembrane region" description="Helical" evidence="5">
    <location>
        <begin position="126"/>
        <end position="146"/>
    </location>
</feature>
<dbReference type="PANTHER" id="PTHR38480">
    <property type="entry name" value="SLR0254 PROTEIN"/>
    <property type="match status" value="1"/>
</dbReference>
<proteinExistence type="predicted"/>
<reference evidence="7 8" key="1">
    <citation type="submission" date="2012-05" db="EMBL/GenBank/DDBJ databases">
        <authorList>
            <person name="Harkins D.M."/>
            <person name="Madupu R."/>
            <person name="Durkin A.S."/>
            <person name="Torralba M."/>
            <person name="Methe B."/>
            <person name="Sutton G.G."/>
            <person name="Nelson K.E."/>
        </authorList>
    </citation>
    <scope>NUCLEOTIDE SEQUENCE [LARGE SCALE GENOMIC DNA]</scope>
    <source>
        <strain evidence="7 8">F0489</strain>
    </source>
</reference>
<gene>
    <name evidence="7" type="ORF">HMPREF1318_2484</name>
</gene>